<feature type="transmembrane region" description="Helical" evidence="1">
    <location>
        <begin position="99"/>
        <end position="121"/>
    </location>
</feature>
<comment type="caution">
    <text evidence="2">The sequence shown here is derived from an EMBL/GenBank/DDBJ whole genome shotgun (WGS) entry which is preliminary data.</text>
</comment>
<dbReference type="EMBL" id="LBXL01000041">
    <property type="protein sequence ID" value="KKR28820.1"/>
    <property type="molecule type" value="Genomic_DNA"/>
</dbReference>
<name>A0A0G0S2B1_9BACT</name>
<sequence length="124" mass="13771">MKILIKKSALQKKLSIERVPLKNFVYLSFIISIVGILLIFLLQSKLPPEVPLFYGLPEGEEQLTTSLGLTLPLVGSLIITILNTITVFFLQNSFLQKTLVLVSFAVSFLSFVTIVKITLLVGSF</sequence>
<keyword evidence="1" id="KW-0472">Membrane</keyword>
<evidence type="ECO:0000313" key="2">
    <source>
        <dbReference type="EMBL" id="KKR28820.1"/>
    </source>
</evidence>
<proteinExistence type="predicted"/>
<keyword evidence="1" id="KW-0812">Transmembrane</keyword>
<reference evidence="2 3" key="1">
    <citation type="journal article" date="2015" name="Nature">
        <title>rRNA introns, odd ribosomes, and small enigmatic genomes across a large radiation of phyla.</title>
        <authorList>
            <person name="Brown C.T."/>
            <person name="Hug L.A."/>
            <person name="Thomas B.C."/>
            <person name="Sharon I."/>
            <person name="Castelle C.J."/>
            <person name="Singh A."/>
            <person name="Wilkins M.J."/>
            <person name="Williams K.H."/>
            <person name="Banfield J.F."/>
        </authorList>
    </citation>
    <scope>NUCLEOTIDE SEQUENCE [LARGE SCALE GENOMIC DNA]</scope>
</reference>
<organism evidence="2 3">
    <name type="scientific">Candidatus Woesebacteria bacterium GW2011_GWA1_39_8</name>
    <dbReference type="NCBI Taxonomy" id="1618552"/>
    <lineage>
        <taxon>Bacteria</taxon>
        <taxon>Candidatus Woeseibacteriota</taxon>
    </lineage>
</organism>
<evidence type="ECO:0008006" key="4">
    <source>
        <dbReference type="Google" id="ProtNLM"/>
    </source>
</evidence>
<feature type="transmembrane region" description="Helical" evidence="1">
    <location>
        <begin position="63"/>
        <end position="90"/>
    </location>
</feature>
<gene>
    <name evidence="2" type="ORF">UT61_C0041G0007</name>
</gene>
<accession>A0A0G0S2B1</accession>
<dbReference type="Proteomes" id="UP000034793">
    <property type="component" value="Unassembled WGS sequence"/>
</dbReference>
<evidence type="ECO:0000313" key="3">
    <source>
        <dbReference type="Proteomes" id="UP000034793"/>
    </source>
</evidence>
<dbReference type="AlphaFoldDB" id="A0A0G0S2B1"/>
<feature type="transmembrane region" description="Helical" evidence="1">
    <location>
        <begin position="21"/>
        <end position="43"/>
    </location>
</feature>
<keyword evidence="1" id="KW-1133">Transmembrane helix</keyword>
<evidence type="ECO:0000256" key="1">
    <source>
        <dbReference type="SAM" id="Phobius"/>
    </source>
</evidence>
<protein>
    <recommendedName>
        <fullName evidence="4">DUF1648 domain-containing protein</fullName>
    </recommendedName>
</protein>